<accession>A0AAV2Q1U3</accession>
<dbReference type="GO" id="GO:0043161">
    <property type="term" value="P:proteasome-mediated ubiquitin-dependent protein catabolic process"/>
    <property type="evidence" value="ECO:0007669"/>
    <property type="project" value="TreeGrafter"/>
</dbReference>
<dbReference type="PROSITE" id="PS51399">
    <property type="entry name" value="SEP"/>
    <property type="match status" value="1"/>
</dbReference>
<comment type="caution">
    <text evidence="3">The sequence shown here is derived from an EMBL/GenBank/DDBJ whole genome shotgun (WGS) entry which is preliminary data.</text>
</comment>
<feature type="domain" description="UBX" evidence="1">
    <location>
        <begin position="305"/>
        <end position="382"/>
    </location>
</feature>
<evidence type="ECO:0000313" key="4">
    <source>
        <dbReference type="Proteomes" id="UP001497623"/>
    </source>
</evidence>
<organism evidence="3 4">
    <name type="scientific">Meganyctiphanes norvegica</name>
    <name type="common">Northern krill</name>
    <name type="synonym">Thysanopoda norvegica</name>
    <dbReference type="NCBI Taxonomy" id="48144"/>
    <lineage>
        <taxon>Eukaryota</taxon>
        <taxon>Metazoa</taxon>
        <taxon>Ecdysozoa</taxon>
        <taxon>Arthropoda</taxon>
        <taxon>Crustacea</taxon>
        <taxon>Multicrustacea</taxon>
        <taxon>Malacostraca</taxon>
        <taxon>Eumalacostraca</taxon>
        <taxon>Eucarida</taxon>
        <taxon>Euphausiacea</taxon>
        <taxon>Euphausiidae</taxon>
        <taxon>Meganyctiphanes</taxon>
    </lineage>
</organism>
<evidence type="ECO:0000313" key="3">
    <source>
        <dbReference type="EMBL" id="CAL4068621.1"/>
    </source>
</evidence>
<dbReference type="InterPro" id="IPR029071">
    <property type="entry name" value="Ubiquitin-like_domsf"/>
</dbReference>
<dbReference type="Pfam" id="PF08059">
    <property type="entry name" value="SEP"/>
    <property type="match status" value="1"/>
</dbReference>
<dbReference type="Gene3D" id="3.30.420.210">
    <property type="entry name" value="SEP domain"/>
    <property type="match status" value="1"/>
</dbReference>
<dbReference type="Proteomes" id="UP001497623">
    <property type="component" value="Unassembled WGS sequence"/>
</dbReference>
<dbReference type="Gene3D" id="3.10.20.90">
    <property type="entry name" value="Phosphatidylinositol 3-kinase Catalytic Subunit, Chain A, domain 1"/>
    <property type="match status" value="1"/>
</dbReference>
<dbReference type="PANTHER" id="PTHR23333:SF20">
    <property type="entry name" value="NSFL1 COFACTOR P47"/>
    <property type="match status" value="1"/>
</dbReference>
<dbReference type="EMBL" id="CAXKWB010003238">
    <property type="protein sequence ID" value="CAL4068621.1"/>
    <property type="molecule type" value="Genomic_DNA"/>
</dbReference>
<dbReference type="AlphaFoldDB" id="A0AAV2Q1U3"/>
<dbReference type="InterPro" id="IPR001012">
    <property type="entry name" value="UBX_dom"/>
</dbReference>
<evidence type="ECO:0000259" key="2">
    <source>
        <dbReference type="PROSITE" id="PS51399"/>
    </source>
</evidence>
<dbReference type="InterPro" id="IPR036241">
    <property type="entry name" value="NSFL1C_SEP_dom_sf"/>
</dbReference>
<dbReference type="InterPro" id="IPR012989">
    <property type="entry name" value="SEP_domain"/>
</dbReference>
<proteinExistence type="predicted"/>
<name>A0AAV2Q1U3_MEGNR</name>
<dbReference type="CDD" id="cd01770">
    <property type="entry name" value="UBX_UBXN2"/>
    <property type="match status" value="1"/>
</dbReference>
<reference evidence="3 4" key="1">
    <citation type="submission" date="2024-05" db="EMBL/GenBank/DDBJ databases">
        <authorList>
            <person name="Wallberg A."/>
        </authorList>
    </citation>
    <scope>NUCLEOTIDE SEQUENCE [LARGE SCALE GENOMIC DNA]</scope>
</reference>
<dbReference type="GO" id="GO:0043130">
    <property type="term" value="F:ubiquitin binding"/>
    <property type="evidence" value="ECO:0007669"/>
    <property type="project" value="TreeGrafter"/>
</dbReference>
<dbReference type="PROSITE" id="PS50033">
    <property type="entry name" value="UBX"/>
    <property type="match status" value="1"/>
</dbReference>
<dbReference type="Pfam" id="PF00789">
    <property type="entry name" value="UBX"/>
    <property type="match status" value="1"/>
</dbReference>
<dbReference type="GO" id="GO:0005634">
    <property type="term" value="C:nucleus"/>
    <property type="evidence" value="ECO:0007669"/>
    <property type="project" value="TreeGrafter"/>
</dbReference>
<dbReference type="GO" id="GO:0031468">
    <property type="term" value="P:nuclear membrane reassembly"/>
    <property type="evidence" value="ECO:0007669"/>
    <property type="project" value="TreeGrafter"/>
</dbReference>
<keyword evidence="4" id="KW-1185">Reference proteome</keyword>
<dbReference type="SUPFAM" id="SSF54236">
    <property type="entry name" value="Ubiquitin-like"/>
    <property type="match status" value="1"/>
</dbReference>
<sequence length="385" mass="41705">MTAVHIHKGITKKFTPLQSVSGEHIMFLKDILNYISANCYDDGEIDQALMDRSQKTKALGPAYVNATNPDAHEDPDDPSGKFDFEGENLINANAQPANVTAHTGENLINAIAQSANDNDVLAILYRHAVSHGAEVLEGRGESSKKKNAIHFVGTGFKLGQTESDHQEIPDSRLPEDKPRDVMLRMWKTGFTVDGGELRPYEDPGNAEFLTSIRRSEVPQELIREARGGEVYINMADHRHEDYVPKKKNRPAFGGSGHTLGSVTPAVVGQETRPAGASGGAAGATAVAGDPKLLEKKAQEQVGLDASQPTTNIQVRLPDGSRVVLKLNHTHTVGSIRQFIRTARPSHSVAPFALMTTFPYAELSNDSQNVAEAKLLNAAIVVKPKI</sequence>
<dbReference type="SUPFAM" id="SSF102848">
    <property type="entry name" value="NSFL1 (p97 ATPase) cofactor p47, SEP domain"/>
    <property type="match status" value="1"/>
</dbReference>
<dbReference type="GO" id="GO:0005829">
    <property type="term" value="C:cytosol"/>
    <property type="evidence" value="ECO:0007669"/>
    <property type="project" value="TreeGrafter"/>
</dbReference>
<evidence type="ECO:0008006" key="5">
    <source>
        <dbReference type="Google" id="ProtNLM"/>
    </source>
</evidence>
<evidence type="ECO:0000259" key="1">
    <source>
        <dbReference type="PROSITE" id="PS50033"/>
    </source>
</evidence>
<dbReference type="GO" id="GO:0007030">
    <property type="term" value="P:Golgi organization"/>
    <property type="evidence" value="ECO:0007669"/>
    <property type="project" value="TreeGrafter"/>
</dbReference>
<dbReference type="PANTHER" id="PTHR23333">
    <property type="entry name" value="UBX DOMAIN CONTAINING PROTEIN"/>
    <property type="match status" value="1"/>
</dbReference>
<protein>
    <recommendedName>
        <fullName evidence="5">NSFL1 cofactor p47</fullName>
    </recommendedName>
</protein>
<dbReference type="SMART" id="SM00166">
    <property type="entry name" value="UBX"/>
    <property type="match status" value="1"/>
</dbReference>
<feature type="domain" description="SEP" evidence="2">
    <location>
        <begin position="178"/>
        <end position="243"/>
    </location>
</feature>
<feature type="non-terminal residue" evidence="3">
    <location>
        <position position="385"/>
    </location>
</feature>
<dbReference type="SMART" id="SM00553">
    <property type="entry name" value="SEP"/>
    <property type="match status" value="1"/>
</dbReference>
<dbReference type="GO" id="GO:0061025">
    <property type="term" value="P:membrane fusion"/>
    <property type="evidence" value="ECO:0007669"/>
    <property type="project" value="TreeGrafter"/>
</dbReference>
<gene>
    <name evidence="3" type="ORF">MNOR_LOCUS7392</name>
</gene>
<dbReference type="GO" id="GO:0000045">
    <property type="term" value="P:autophagosome assembly"/>
    <property type="evidence" value="ECO:0007669"/>
    <property type="project" value="TreeGrafter"/>
</dbReference>